<comment type="caution">
    <text evidence="1">The sequence shown here is derived from an EMBL/GenBank/DDBJ whole genome shotgun (WGS) entry which is preliminary data.</text>
</comment>
<name>A0A8X6GWC9_TRICU</name>
<proteinExistence type="predicted"/>
<evidence type="ECO:0000313" key="2">
    <source>
        <dbReference type="Proteomes" id="UP000887116"/>
    </source>
</evidence>
<protein>
    <submittedName>
        <fullName evidence="1">Uncharacterized protein</fullName>
    </submittedName>
</protein>
<dbReference type="Proteomes" id="UP000887116">
    <property type="component" value="Unassembled WGS sequence"/>
</dbReference>
<gene>
    <name evidence="1" type="primary">AVEN_125614_1</name>
    <name evidence="1" type="ORF">TNCT_518991</name>
</gene>
<evidence type="ECO:0000313" key="1">
    <source>
        <dbReference type="EMBL" id="GFQ75039.1"/>
    </source>
</evidence>
<reference evidence="1" key="1">
    <citation type="submission" date="2020-07" db="EMBL/GenBank/DDBJ databases">
        <title>Multicomponent nature underlies the extraordinary mechanical properties of spider dragline silk.</title>
        <authorList>
            <person name="Kono N."/>
            <person name="Nakamura H."/>
            <person name="Mori M."/>
            <person name="Yoshida Y."/>
            <person name="Ohtoshi R."/>
            <person name="Malay A.D."/>
            <person name="Moran D.A.P."/>
            <person name="Tomita M."/>
            <person name="Numata K."/>
            <person name="Arakawa K."/>
        </authorList>
    </citation>
    <scope>NUCLEOTIDE SEQUENCE</scope>
</reference>
<accession>A0A8X6GWC9</accession>
<keyword evidence="2" id="KW-1185">Reference proteome</keyword>
<dbReference type="AlphaFoldDB" id="A0A8X6GWC9"/>
<dbReference type="EMBL" id="BMAO01021503">
    <property type="protein sequence ID" value="GFQ75039.1"/>
    <property type="molecule type" value="Genomic_DNA"/>
</dbReference>
<sequence>MGYRNSKCECGPNLHLDPNDETSPYVVERSRIENGMFIGAVECMTNLLWKKNPIFCPHDEGMLNFSTPVWSTNLFDEIITHMKKQK</sequence>
<organism evidence="1 2">
    <name type="scientific">Trichonephila clavata</name>
    <name type="common">Joro spider</name>
    <name type="synonym">Nephila clavata</name>
    <dbReference type="NCBI Taxonomy" id="2740835"/>
    <lineage>
        <taxon>Eukaryota</taxon>
        <taxon>Metazoa</taxon>
        <taxon>Ecdysozoa</taxon>
        <taxon>Arthropoda</taxon>
        <taxon>Chelicerata</taxon>
        <taxon>Arachnida</taxon>
        <taxon>Araneae</taxon>
        <taxon>Araneomorphae</taxon>
        <taxon>Entelegynae</taxon>
        <taxon>Araneoidea</taxon>
        <taxon>Nephilidae</taxon>
        <taxon>Trichonephila</taxon>
    </lineage>
</organism>